<evidence type="ECO:0000256" key="6">
    <source>
        <dbReference type="SAM" id="Phobius"/>
    </source>
</evidence>
<protein>
    <recommendedName>
        <fullName evidence="7">FAD dependent oxidoreductase domain-containing protein</fullName>
    </recommendedName>
</protein>
<evidence type="ECO:0000256" key="2">
    <source>
        <dbReference type="ARBA" id="ARBA00010989"/>
    </source>
</evidence>
<dbReference type="EMBL" id="JBJQND010000008">
    <property type="protein sequence ID" value="KAL3868894.1"/>
    <property type="molecule type" value="Genomic_DNA"/>
</dbReference>
<evidence type="ECO:0000256" key="4">
    <source>
        <dbReference type="ARBA" id="ARBA00022827"/>
    </source>
</evidence>
<comment type="cofactor">
    <cofactor evidence="1">
        <name>FAD</name>
        <dbReference type="ChEBI" id="CHEBI:57692"/>
    </cofactor>
</comment>
<keyword evidence="3" id="KW-0285">Flavoprotein</keyword>
<organism evidence="8 9">
    <name type="scientific">Sinanodonta woodiana</name>
    <name type="common">Chinese pond mussel</name>
    <name type="synonym">Anodonta woodiana</name>
    <dbReference type="NCBI Taxonomy" id="1069815"/>
    <lineage>
        <taxon>Eukaryota</taxon>
        <taxon>Metazoa</taxon>
        <taxon>Spiralia</taxon>
        <taxon>Lophotrochozoa</taxon>
        <taxon>Mollusca</taxon>
        <taxon>Bivalvia</taxon>
        <taxon>Autobranchia</taxon>
        <taxon>Heteroconchia</taxon>
        <taxon>Palaeoheterodonta</taxon>
        <taxon>Unionida</taxon>
        <taxon>Unionoidea</taxon>
        <taxon>Unionidae</taxon>
        <taxon>Unioninae</taxon>
        <taxon>Sinanodonta</taxon>
    </lineage>
</organism>
<dbReference type="SUPFAM" id="SSF54373">
    <property type="entry name" value="FAD-linked reductases, C-terminal domain"/>
    <property type="match status" value="1"/>
</dbReference>
<feature type="domain" description="FAD dependent oxidoreductase" evidence="7">
    <location>
        <begin position="13"/>
        <end position="369"/>
    </location>
</feature>
<dbReference type="Gene3D" id="3.30.9.10">
    <property type="entry name" value="D-Amino Acid Oxidase, subunit A, domain 2"/>
    <property type="match status" value="1"/>
</dbReference>
<feature type="transmembrane region" description="Helical" evidence="6">
    <location>
        <begin position="12"/>
        <end position="30"/>
    </location>
</feature>
<dbReference type="PANTHER" id="PTHR10961">
    <property type="entry name" value="PEROXISOMAL SARCOSINE OXIDASE"/>
    <property type="match status" value="1"/>
</dbReference>
<evidence type="ECO:0000256" key="3">
    <source>
        <dbReference type="ARBA" id="ARBA00022630"/>
    </source>
</evidence>
<keyword evidence="6" id="KW-0472">Membrane</keyword>
<keyword evidence="5" id="KW-0560">Oxidoreductase</keyword>
<evidence type="ECO:0000313" key="8">
    <source>
        <dbReference type="EMBL" id="KAL3868894.1"/>
    </source>
</evidence>
<gene>
    <name evidence="8" type="ORF">ACJMK2_041650</name>
</gene>
<evidence type="ECO:0000256" key="5">
    <source>
        <dbReference type="ARBA" id="ARBA00023002"/>
    </source>
</evidence>
<dbReference type="Pfam" id="PF01266">
    <property type="entry name" value="DAO"/>
    <property type="match status" value="1"/>
</dbReference>
<dbReference type="GO" id="GO:0016491">
    <property type="term" value="F:oxidoreductase activity"/>
    <property type="evidence" value="ECO:0007669"/>
    <property type="project" value="UniProtKB-KW"/>
</dbReference>
<dbReference type="AlphaFoldDB" id="A0ABD3W4U4"/>
<comment type="similarity">
    <text evidence="2">Belongs to the MSOX/MTOX family.</text>
</comment>
<dbReference type="Gene3D" id="3.50.50.60">
    <property type="entry name" value="FAD/NAD(P)-binding domain"/>
    <property type="match status" value="1"/>
</dbReference>
<keyword evidence="9" id="KW-1185">Reference proteome</keyword>
<dbReference type="InterPro" id="IPR006076">
    <property type="entry name" value="FAD-dep_OxRdtase"/>
</dbReference>
<keyword evidence="6" id="KW-1133">Transmembrane helix</keyword>
<sequence length="418" mass="46371">MDRDSGSKRKYFDYIVVGCGGIGSAALYWLSKRVPNGVLGIEQFSLGHANGGSQDHSRIIRMAYHDDAYTRLTPDTYKAWEELEKESGLQMLYRTGGIILARVGEHDHIVQQYADTMKANNIPCEWLTGSQLHRKFPQFTTDDRYVAVYQKDSGLVDAAIGNAVHVQLARGNGAAILENCAVLRIDRDKKGTVCVHTTRGDFFCRRVIVTAGAWINHVLGSLGVHVPIYVTQEQVTYLGTPHMRDFTKDKYPVWIFHSPAHDIYGLPIHGNSGTKVAVDAGGPVVTPDTRTFEPDAVREKVCLDLLQEILPSAIGPKLYTKTCLYAMPPDRNFIVDTCEKYGWKDVIVCNGAGHAYKFASLLGKILSEMAIDGTTKYDISAFNLDREALLDPNYEPVFLRSGSKVPASTKKQPDQAKL</sequence>
<dbReference type="PANTHER" id="PTHR10961:SF7">
    <property type="entry name" value="FAD DEPENDENT OXIDOREDUCTASE DOMAIN-CONTAINING PROTEIN"/>
    <property type="match status" value="1"/>
</dbReference>
<evidence type="ECO:0000313" key="9">
    <source>
        <dbReference type="Proteomes" id="UP001634394"/>
    </source>
</evidence>
<dbReference type="NCBIfam" id="NF008425">
    <property type="entry name" value="PRK11259.1"/>
    <property type="match status" value="1"/>
</dbReference>
<keyword evidence="4" id="KW-0274">FAD</keyword>
<name>A0ABD3W4U4_SINWO</name>
<dbReference type="Proteomes" id="UP001634394">
    <property type="component" value="Unassembled WGS sequence"/>
</dbReference>
<evidence type="ECO:0000256" key="1">
    <source>
        <dbReference type="ARBA" id="ARBA00001974"/>
    </source>
</evidence>
<comment type="caution">
    <text evidence="8">The sequence shown here is derived from an EMBL/GenBank/DDBJ whole genome shotgun (WGS) entry which is preliminary data.</text>
</comment>
<reference evidence="8 9" key="1">
    <citation type="submission" date="2024-11" db="EMBL/GenBank/DDBJ databases">
        <title>Chromosome-level genome assembly of the freshwater bivalve Anodonta woodiana.</title>
        <authorList>
            <person name="Chen X."/>
        </authorList>
    </citation>
    <scope>NUCLEOTIDE SEQUENCE [LARGE SCALE GENOMIC DNA]</scope>
    <source>
        <strain evidence="8">MN2024</strain>
        <tissue evidence="8">Gills</tissue>
    </source>
</reference>
<dbReference type="SUPFAM" id="SSF51905">
    <property type="entry name" value="FAD/NAD(P)-binding domain"/>
    <property type="match status" value="1"/>
</dbReference>
<dbReference type="InterPro" id="IPR045170">
    <property type="entry name" value="MTOX"/>
</dbReference>
<evidence type="ECO:0000259" key="7">
    <source>
        <dbReference type="Pfam" id="PF01266"/>
    </source>
</evidence>
<dbReference type="InterPro" id="IPR036188">
    <property type="entry name" value="FAD/NAD-bd_sf"/>
</dbReference>
<keyword evidence="6" id="KW-0812">Transmembrane</keyword>
<accession>A0ABD3W4U4</accession>
<proteinExistence type="inferred from homology"/>